<evidence type="ECO:0000256" key="7">
    <source>
        <dbReference type="SAM" id="MobiDB-lite"/>
    </source>
</evidence>
<evidence type="ECO:0000256" key="2">
    <source>
        <dbReference type="ARBA" id="ARBA00008821"/>
    </source>
</evidence>
<proteinExistence type="inferred from homology"/>
<dbReference type="AlphaFoldDB" id="A0A5N4DY86"/>
<evidence type="ECO:0000256" key="8">
    <source>
        <dbReference type="SAM" id="Phobius"/>
    </source>
</evidence>
<dbReference type="EMBL" id="JWIN03000007">
    <property type="protein sequence ID" value="KAB1276121.1"/>
    <property type="molecule type" value="Genomic_DNA"/>
</dbReference>
<keyword evidence="5 8" id="KW-1133">Transmembrane helix</keyword>
<evidence type="ECO:0000256" key="6">
    <source>
        <dbReference type="ARBA" id="ARBA00023136"/>
    </source>
</evidence>
<evidence type="ECO:0000313" key="10">
    <source>
        <dbReference type="EMBL" id="KAB1276121.1"/>
    </source>
</evidence>
<organism evidence="10 11">
    <name type="scientific">Camelus dromedarius</name>
    <name type="common">Dromedary</name>
    <name type="synonym">Arabian camel</name>
    <dbReference type="NCBI Taxonomy" id="9838"/>
    <lineage>
        <taxon>Eukaryota</taxon>
        <taxon>Metazoa</taxon>
        <taxon>Chordata</taxon>
        <taxon>Craniata</taxon>
        <taxon>Vertebrata</taxon>
        <taxon>Euteleostomi</taxon>
        <taxon>Mammalia</taxon>
        <taxon>Eutheria</taxon>
        <taxon>Laurasiatheria</taxon>
        <taxon>Artiodactyla</taxon>
        <taxon>Tylopoda</taxon>
        <taxon>Camelidae</taxon>
        <taxon>Camelus</taxon>
    </lineage>
</organism>
<keyword evidence="9" id="KW-0732">Signal</keyword>
<keyword evidence="3" id="KW-0813">Transport</keyword>
<keyword evidence="11" id="KW-1185">Reference proteome</keyword>
<evidence type="ECO:0000256" key="9">
    <source>
        <dbReference type="SAM" id="SignalP"/>
    </source>
</evidence>
<keyword evidence="6 8" id="KW-0472">Membrane</keyword>
<keyword evidence="4 8" id="KW-0812">Transmembrane</keyword>
<reference evidence="10 11" key="1">
    <citation type="journal article" date="2019" name="Mol. Ecol. Resour.">
        <title>Improving Illumina assemblies with Hi-C and long reads: an example with the North African dromedary.</title>
        <authorList>
            <person name="Elbers J.P."/>
            <person name="Rogers M.F."/>
            <person name="Perelman P.L."/>
            <person name="Proskuryakova A.A."/>
            <person name="Serdyukova N.A."/>
            <person name="Johnson W.E."/>
            <person name="Horin P."/>
            <person name="Corander J."/>
            <person name="Murphy D."/>
            <person name="Burger P.A."/>
        </authorList>
    </citation>
    <scope>NUCLEOTIDE SEQUENCE [LARGE SCALE GENOMIC DNA]</scope>
    <source>
        <strain evidence="10">Drom800</strain>
        <tissue evidence="10">Blood</tissue>
    </source>
</reference>
<comment type="subcellular location">
    <subcellularLocation>
        <location evidence="1">Membrane</location>
        <topology evidence="1">Multi-pass membrane protein</topology>
    </subcellularLocation>
</comment>
<accession>A0A5N4DY86</accession>
<dbReference type="Proteomes" id="UP000299084">
    <property type="component" value="Unassembled WGS sequence"/>
</dbReference>
<sequence>MGLCISWLLCFVLTVTNALPSVPTAYGYLARTDTKGNVLNQAPWFRLPYPGQWGRPTISLAGVFGIIAGVISSVVESVGDYYACARLVGAPPPPKHAINRGIGIEGLGCLLAGAWGTGNGTTSFSENVGALGITRVGSRMVIVAAGCVLLLMGIFGKIGAAFATIPTPVIGGMFLVMFGVITAVGISNLQMGLEEEEEEEEEKDEEEEKEDEEEEELLLAGSLEERGLLTWNQIQEESEETTKALEVYSLPCGIGTKFCMSSCTRGLPFWPRLEHGGKGEVGVSQLTLCSQDSSGERPKGATETRM</sequence>
<feature type="signal peptide" evidence="9">
    <location>
        <begin position="1"/>
        <end position="18"/>
    </location>
</feature>
<dbReference type="PANTHER" id="PTHR11119">
    <property type="entry name" value="XANTHINE-URACIL / VITAMIN C PERMEASE FAMILY MEMBER"/>
    <property type="match status" value="1"/>
</dbReference>
<dbReference type="GO" id="GO:0005886">
    <property type="term" value="C:plasma membrane"/>
    <property type="evidence" value="ECO:0007669"/>
    <property type="project" value="UniProtKB-ARBA"/>
</dbReference>
<feature type="region of interest" description="Disordered" evidence="7">
    <location>
        <begin position="191"/>
        <end position="215"/>
    </location>
</feature>
<feature type="compositionally biased region" description="Acidic residues" evidence="7">
    <location>
        <begin position="193"/>
        <end position="215"/>
    </location>
</feature>
<feature type="transmembrane region" description="Helical" evidence="8">
    <location>
        <begin position="141"/>
        <end position="163"/>
    </location>
</feature>
<dbReference type="InterPro" id="IPR006042">
    <property type="entry name" value="Xan_ur_permease"/>
</dbReference>
<dbReference type="PROSITE" id="PS01116">
    <property type="entry name" value="XANTH_URACIL_PERMASE"/>
    <property type="match status" value="1"/>
</dbReference>
<gene>
    <name evidence="10" type="ORF">Cadr_000008413</name>
</gene>
<protein>
    <submittedName>
        <fullName evidence="10">Solute carrier family 23 member 1</fullName>
    </submittedName>
</protein>
<evidence type="ECO:0000256" key="3">
    <source>
        <dbReference type="ARBA" id="ARBA00022448"/>
    </source>
</evidence>
<evidence type="ECO:0000256" key="1">
    <source>
        <dbReference type="ARBA" id="ARBA00004141"/>
    </source>
</evidence>
<dbReference type="GO" id="GO:0022857">
    <property type="term" value="F:transmembrane transporter activity"/>
    <property type="evidence" value="ECO:0007669"/>
    <property type="project" value="InterPro"/>
</dbReference>
<dbReference type="Pfam" id="PF00860">
    <property type="entry name" value="Xan_ur_permease"/>
    <property type="match status" value="1"/>
</dbReference>
<feature type="chain" id="PRO_5024357838" evidence="9">
    <location>
        <begin position="19"/>
        <end position="306"/>
    </location>
</feature>
<evidence type="ECO:0000256" key="5">
    <source>
        <dbReference type="ARBA" id="ARBA00022989"/>
    </source>
</evidence>
<feature type="transmembrane region" description="Helical" evidence="8">
    <location>
        <begin position="169"/>
        <end position="189"/>
    </location>
</feature>
<evidence type="ECO:0000313" key="11">
    <source>
        <dbReference type="Proteomes" id="UP000299084"/>
    </source>
</evidence>
<dbReference type="InterPro" id="IPR006043">
    <property type="entry name" value="NCS2"/>
</dbReference>
<evidence type="ECO:0000256" key="4">
    <source>
        <dbReference type="ARBA" id="ARBA00022692"/>
    </source>
</evidence>
<comment type="caution">
    <text evidence="10">The sequence shown here is derived from an EMBL/GenBank/DDBJ whole genome shotgun (WGS) entry which is preliminary data.</text>
</comment>
<feature type="transmembrane region" description="Helical" evidence="8">
    <location>
        <begin position="58"/>
        <end position="78"/>
    </location>
</feature>
<name>A0A5N4DY86_CAMDR</name>
<comment type="similarity">
    <text evidence="2">Belongs to the nucleobase:cation symporter-2 (NCS2) (TC 2.A.40) family.</text>
</comment>